<dbReference type="SUPFAM" id="SSF52029">
    <property type="entry name" value="GroEL apical domain-like"/>
    <property type="match status" value="1"/>
</dbReference>
<dbReference type="SUPFAM" id="SSF48592">
    <property type="entry name" value="GroEL equatorial domain-like"/>
    <property type="match status" value="1"/>
</dbReference>
<comment type="caution">
    <text evidence="1">The sequence shown here is derived from an EMBL/GenBank/DDBJ whole genome shotgun (WGS) entry which is preliminary data.</text>
</comment>
<proteinExistence type="predicted"/>
<accession>A0AAD9QPG8</accession>
<gene>
    <name evidence="1" type="ORF">P5673_011730</name>
</gene>
<sequence length="1070" mass="118786">MADEFREFITSQNSNNLLVARAVASSVKTLLGPQHSLKCVLSEEDAVMCSSTSKLLQFIDIQHPAGFIINDVCQGQYKKFRTNCKTLVCMTGFWSKAAQDLQHQGIPIPVIVQLFEEAVSMCEEILQELSLPVITALQNHTAAEHFEAEIIADKGAISVCESHVLKDESKEFRSSDYDDCNASDNDGDGDISWYFASPDGHIPGVHGQMPDTNHQIPGVYELSGISPTANPAAIIDESFSSMALLDESWQQERKGCEETEDRSLTVGKTREMTINTRAHKTDKFNKQNEEDEKDCRQFALSSLRSKLVDEDEFEASFLDASVRFNQDEAQPSNQESLNTKLPMGEKEGVCNTLTKDKLLSSVFVQERDNNRKNVKNKTSSCFETEPSKTCLGSKTINSKSVSFSKEDNGLAADSLLSFLSGRVKAKNKETSNQVRLSEICKGSRHLVKASPKEITSNGSLSSLTPFWIHEHTADIIPRSEDCRRTGLNRADLLDPSFGASVRNVHGSKATCQTESKNSLGIMLDTDGRNRYSRKTGLLSLFNIKSGRLPDLTSTSRFKTTPSTAVTDTCSIVFQARDRTKLTDINLLLLSKLGELLSHGKEQEMNLAIEVVKHLFRSSEKTSLGDFTIHLNMVHTELILGPSGVFSRVINGLLLENKAEFQVRAARSSVGEGADLRSIALINGDITESFRHIGLGEELQMNKIIHGETDFKQSVVNEEKDWCHRVTGILTVLDVGILVAKGTVQVSILDYCLSHNIVVLQNVVYSKLLLLSFATKASLVTYITDLRAQDVGRPVTIETYELGWMPVIVRRKKDPLVDDGMQMCQYILVRNDIANDTCPDDFISPLQTVLLCGPSKNVLCDMEERFWNSICRLKNALCCGRVLPGAGVPEIACIRRLTAEQHESAKVSRPLSGWLEGGMEHFRPLVYAAFAEGFKEFLASVITNSGHFTSLHGVSTHVEYLIEKGLSLNSHGSIGTKTFESTHNQPGVPTDVRREHTDLSSRETMQNFPENLNHNVTFEDKSREVETLVWDNYTAKKEAWKRAVGIVRVLLQTDMLVQTGLNAAENEAELL</sequence>
<name>A0AAD9QPG8_ACRCE</name>
<dbReference type="Gene3D" id="3.50.7.10">
    <property type="entry name" value="GroEL"/>
    <property type="match status" value="1"/>
</dbReference>
<dbReference type="InterPro" id="IPR027413">
    <property type="entry name" value="GROEL-like_equatorial_sf"/>
</dbReference>
<dbReference type="InterPro" id="IPR042984">
    <property type="entry name" value="BBS12"/>
</dbReference>
<dbReference type="GO" id="GO:0051131">
    <property type="term" value="P:chaperone-mediated protein complex assembly"/>
    <property type="evidence" value="ECO:0007669"/>
    <property type="project" value="InterPro"/>
</dbReference>
<dbReference type="Gene3D" id="1.10.560.10">
    <property type="entry name" value="GroEL-like equatorial domain"/>
    <property type="match status" value="2"/>
</dbReference>
<dbReference type="PANTHER" id="PTHR46883">
    <property type="entry name" value="BARDET-BIEDL SYNDROME 12 PROTEIN"/>
    <property type="match status" value="1"/>
</dbReference>
<dbReference type="GO" id="GO:0045494">
    <property type="term" value="P:photoreceptor cell maintenance"/>
    <property type="evidence" value="ECO:0007669"/>
    <property type="project" value="TreeGrafter"/>
</dbReference>
<dbReference type="InterPro" id="IPR027409">
    <property type="entry name" value="GroEL-like_apical_dom_sf"/>
</dbReference>
<dbReference type="PANTHER" id="PTHR46883:SF1">
    <property type="entry name" value="BARDET-BIEDL SYNDROME 12 PROTEIN"/>
    <property type="match status" value="1"/>
</dbReference>
<dbReference type="GO" id="GO:0005524">
    <property type="term" value="F:ATP binding"/>
    <property type="evidence" value="ECO:0007669"/>
    <property type="project" value="InterPro"/>
</dbReference>
<dbReference type="InterPro" id="IPR002423">
    <property type="entry name" value="Cpn60/GroEL/TCP-1"/>
</dbReference>
<reference evidence="1" key="2">
    <citation type="journal article" date="2023" name="Science">
        <title>Genomic signatures of disease resistance in endangered staghorn corals.</title>
        <authorList>
            <person name="Vollmer S.V."/>
            <person name="Selwyn J.D."/>
            <person name="Despard B.A."/>
            <person name="Roesel C.L."/>
        </authorList>
    </citation>
    <scope>NUCLEOTIDE SEQUENCE</scope>
    <source>
        <strain evidence="1">K2</strain>
    </source>
</reference>
<dbReference type="EMBL" id="JARQWQ010000021">
    <property type="protein sequence ID" value="KAK2565016.1"/>
    <property type="molecule type" value="Genomic_DNA"/>
</dbReference>
<reference evidence="1" key="1">
    <citation type="journal article" date="2023" name="G3 (Bethesda)">
        <title>Whole genome assembly and annotation of the endangered Caribbean coral Acropora cervicornis.</title>
        <authorList>
            <person name="Selwyn J.D."/>
            <person name="Vollmer S.V."/>
        </authorList>
    </citation>
    <scope>NUCLEOTIDE SEQUENCE</scope>
    <source>
        <strain evidence="1">K2</strain>
    </source>
</reference>
<evidence type="ECO:0000313" key="2">
    <source>
        <dbReference type="Proteomes" id="UP001249851"/>
    </source>
</evidence>
<dbReference type="AlphaFoldDB" id="A0AAD9QPG8"/>
<protein>
    <submittedName>
        <fullName evidence="1">Bardet-Biedl syndrome 12 protein-like protein</fullName>
    </submittedName>
</protein>
<keyword evidence="2" id="KW-1185">Reference proteome</keyword>
<organism evidence="1 2">
    <name type="scientific">Acropora cervicornis</name>
    <name type="common">Staghorn coral</name>
    <dbReference type="NCBI Taxonomy" id="6130"/>
    <lineage>
        <taxon>Eukaryota</taxon>
        <taxon>Metazoa</taxon>
        <taxon>Cnidaria</taxon>
        <taxon>Anthozoa</taxon>
        <taxon>Hexacorallia</taxon>
        <taxon>Scleractinia</taxon>
        <taxon>Astrocoeniina</taxon>
        <taxon>Acroporidae</taxon>
        <taxon>Acropora</taxon>
    </lineage>
</organism>
<evidence type="ECO:0000313" key="1">
    <source>
        <dbReference type="EMBL" id="KAK2565016.1"/>
    </source>
</evidence>
<dbReference type="Proteomes" id="UP001249851">
    <property type="component" value="Unassembled WGS sequence"/>
</dbReference>
<dbReference type="Pfam" id="PF00118">
    <property type="entry name" value="Cpn60_TCP1"/>
    <property type="match status" value="2"/>
</dbReference>